<evidence type="ECO:0000256" key="2">
    <source>
        <dbReference type="ARBA" id="ARBA00022448"/>
    </source>
</evidence>
<comment type="subcellular location">
    <subcellularLocation>
        <location evidence="7">Cell inner membrane</location>
        <topology evidence="7">Multi-pass membrane protein</topology>
    </subcellularLocation>
    <subcellularLocation>
        <location evidence="1">Cell membrane</location>
        <topology evidence="1">Multi-pass membrane protein</topology>
    </subcellularLocation>
</comment>
<evidence type="ECO:0000256" key="4">
    <source>
        <dbReference type="ARBA" id="ARBA00022692"/>
    </source>
</evidence>
<dbReference type="InterPro" id="IPR055348">
    <property type="entry name" value="DctQ"/>
</dbReference>
<feature type="transmembrane region" description="Helical" evidence="7">
    <location>
        <begin position="123"/>
        <end position="141"/>
    </location>
</feature>
<evidence type="ECO:0000313" key="9">
    <source>
        <dbReference type="EMBL" id="MEN2987789.1"/>
    </source>
</evidence>
<sequence>MAILLMAAHVCMDVVARNLAATPLTGTTEVVSYWYMVAIVFCTLGGVQARDAHIRVDLVNIAIGRWRSAPRIDGALTVLTALLFLAACLGLVFYTGDQALTATLRAERVEFTSHALPVWPGRWLVPLGFALTAWVSACDLVRAVRLVITGRHSIGHAPAGPDPVGPDPVGQGAR</sequence>
<comment type="caution">
    <text evidence="9">The sequence shown here is derived from an EMBL/GenBank/DDBJ whole genome shotgun (WGS) entry which is preliminary data.</text>
</comment>
<dbReference type="RefSeq" id="WP_345936927.1">
    <property type="nucleotide sequence ID" value="NZ_JBBKTW010000002.1"/>
</dbReference>
<dbReference type="Proteomes" id="UP001413721">
    <property type="component" value="Unassembled WGS sequence"/>
</dbReference>
<gene>
    <name evidence="9" type="ORF">WG926_05700</name>
</gene>
<organism evidence="9 10">
    <name type="scientific">Tistrella arctica</name>
    <dbReference type="NCBI Taxonomy" id="3133430"/>
    <lineage>
        <taxon>Bacteria</taxon>
        <taxon>Pseudomonadati</taxon>
        <taxon>Pseudomonadota</taxon>
        <taxon>Alphaproteobacteria</taxon>
        <taxon>Geminicoccales</taxon>
        <taxon>Geminicoccaceae</taxon>
        <taxon>Tistrella</taxon>
    </lineage>
</organism>
<keyword evidence="2 7" id="KW-0813">Transport</keyword>
<keyword evidence="5 7" id="KW-1133">Transmembrane helix</keyword>
<accession>A0ABU9YG88</accession>
<dbReference type="Pfam" id="PF04290">
    <property type="entry name" value="DctQ"/>
    <property type="match status" value="1"/>
</dbReference>
<evidence type="ECO:0000256" key="5">
    <source>
        <dbReference type="ARBA" id="ARBA00022989"/>
    </source>
</evidence>
<feature type="domain" description="Tripartite ATP-independent periplasmic transporters DctQ component" evidence="8">
    <location>
        <begin position="6"/>
        <end position="145"/>
    </location>
</feature>
<reference evidence="9 10" key="1">
    <citation type="submission" date="2024-03" db="EMBL/GenBank/DDBJ databases">
        <title>High-quality draft genome sequencing of Tistrella sp. BH-R2-4.</title>
        <authorList>
            <person name="Dong C."/>
        </authorList>
    </citation>
    <scope>NUCLEOTIDE SEQUENCE [LARGE SCALE GENOMIC DNA]</scope>
    <source>
        <strain evidence="9 10">BH-R2-4</strain>
    </source>
</reference>
<comment type="similarity">
    <text evidence="7">Belongs to the TRAP transporter small permease family.</text>
</comment>
<proteinExistence type="inferred from homology"/>
<evidence type="ECO:0000256" key="6">
    <source>
        <dbReference type="ARBA" id="ARBA00023136"/>
    </source>
</evidence>
<comment type="function">
    <text evidence="7">Part of the tripartite ATP-independent periplasmic (TRAP) transport system.</text>
</comment>
<evidence type="ECO:0000256" key="3">
    <source>
        <dbReference type="ARBA" id="ARBA00022475"/>
    </source>
</evidence>
<keyword evidence="3" id="KW-1003">Cell membrane</keyword>
<dbReference type="EMBL" id="JBBKTW010000002">
    <property type="protein sequence ID" value="MEN2987789.1"/>
    <property type="molecule type" value="Genomic_DNA"/>
</dbReference>
<evidence type="ECO:0000313" key="10">
    <source>
        <dbReference type="Proteomes" id="UP001413721"/>
    </source>
</evidence>
<comment type="caution">
    <text evidence="7">Lacks conserved residue(s) required for the propagation of feature annotation.</text>
</comment>
<keyword evidence="7" id="KW-0997">Cell inner membrane</keyword>
<feature type="transmembrane region" description="Helical" evidence="7">
    <location>
        <begin position="75"/>
        <end position="94"/>
    </location>
</feature>
<feature type="transmembrane region" description="Helical" evidence="7">
    <location>
        <begin position="30"/>
        <end position="47"/>
    </location>
</feature>
<protein>
    <recommendedName>
        <fullName evidence="7">TRAP transporter small permease protein</fullName>
    </recommendedName>
</protein>
<evidence type="ECO:0000256" key="7">
    <source>
        <dbReference type="RuleBase" id="RU369079"/>
    </source>
</evidence>
<keyword evidence="6 7" id="KW-0472">Membrane</keyword>
<name>A0ABU9YG88_9PROT</name>
<keyword evidence="10" id="KW-1185">Reference proteome</keyword>
<evidence type="ECO:0000256" key="1">
    <source>
        <dbReference type="ARBA" id="ARBA00004651"/>
    </source>
</evidence>
<comment type="subunit">
    <text evidence="7">The complex comprises the extracytoplasmic solute receptor protein and the two transmembrane proteins.</text>
</comment>
<keyword evidence="4 7" id="KW-0812">Transmembrane</keyword>
<evidence type="ECO:0000259" key="8">
    <source>
        <dbReference type="Pfam" id="PF04290"/>
    </source>
</evidence>